<dbReference type="Pfam" id="PF01597">
    <property type="entry name" value="GCV_H"/>
    <property type="match status" value="1"/>
</dbReference>
<dbReference type="InterPro" id="IPR011053">
    <property type="entry name" value="Single_hybrid_motif"/>
</dbReference>
<comment type="caution">
    <text evidence="6">The sequence shown here is derived from an EMBL/GenBank/DDBJ whole genome shotgun (WGS) entry which is preliminary data.</text>
</comment>
<comment type="subunit">
    <text evidence="4">The glycine cleavage system is composed of four proteins: P, T, L and H.</text>
</comment>
<dbReference type="PROSITE" id="PS00189">
    <property type="entry name" value="LIPOYL"/>
    <property type="match status" value="1"/>
</dbReference>
<dbReference type="PANTHER" id="PTHR11715:SF3">
    <property type="entry name" value="GLYCINE CLEAVAGE SYSTEM H PROTEIN-RELATED"/>
    <property type="match status" value="1"/>
</dbReference>
<comment type="similarity">
    <text evidence="1 4">Belongs to the GcvH family.</text>
</comment>
<dbReference type="SUPFAM" id="SSF51230">
    <property type="entry name" value="Single hybrid motif"/>
    <property type="match status" value="1"/>
</dbReference>
<comment type="function">
    <text evidence="4">The H protein shuttles the methylamine group of glycine from the P protein to the T protein.</text>
</comment>
<evidence type="ECO:0000259" key="5">
    <source>
        <dbReference type="PROSITE" id="PS50968"/>
    </source>
</evidence>
<keyword evidence="2 4" id="KW-0450">Lipoyl</keyword>
<evidence type="ECO:0000313" key="6">
    <source>
        <dbReference type="EMBL" id="KAG9509994.1"/>
    </source>
</evidence>
<dbReference type="InterPro" id="IPR017453">
    <property type="entry name" value="GCV_H_sub"/>
</dbReference>
<dbReference type="EMBL" id="JAIFTH010000266">
    <property type="protein sequence ID" value="KAG9509994.1"/>
    <property type="molecule type" value="Genomic_DNA"/>
</dbReference>
<dbReference type="PANTHER" id="PTHR11715">
    <property type="entry name" value="GLYCINE CLEAVAGE SYSTEM H PROTEIN"/>
    <property type="match status" value="1"/>
</dbReference>
<dbReference type="Proteomes" id="UP000825002">
    <property type="component" value="Unassembled WGS sequence"/>
</dbReference>
<protein>
    <recommendedName>
        <fullName evidence="4">Glycine cleavage system H protein</fullName>
    </recommendedName>
</protein>
<accession>A0ABQ7S986</accession>
<evidence type="ECO:0000256" key="4">
    <source>
        <dbReference type="RuleBase" id="RU364055"/>
    </source>
</evidence>
<dbReference type="InterPro" id="IPR033753">
    <property type="entry name" value="GCV_H/Fam206"/>
</dbReference>
<keyword evidence="4" id="KW-0496">Mitochondrion</keyword>
<feature type="non-terminal residue" evidence="6">
    <location>
        <position position="1"/>
    </location>
</feature>
<dbReference type="Gene3D" id="2.40.50.100">
    <property type="match status" value="1"/>
</dbReference>
<keyword evidence="7" id="KW-1185">Reference proteome</keyword>
<comment type="cofactor">
    <cofactor evidence="4">
        <name>(R)-lipoate</name>
        <dbReference type="ChEBI" id="CHEBI:83088"/>
    </cofactor>
    <text evidence="4">Binds 1 lipoyl cofactor covalently.</text>
</comment>
<dbReference type="InterPro" id="IPR002930">
    <property type="entry name" value="GCV_H"/>
</dbReference>
<dbReference type="NCBIfam" id="TIGR00527">
    <property type="entry name" value="gcvH"/>
    <property type="match status" value="1"/>
</dbReference>
<evidence type="ECO:0000256" key="3">
    <source>
        <dbReference type="ARBA" id="ARBA00022946"/>
    </source>
</evidence>
<dbReference type="InterPro" id="IPR003016">
    <property type="entry name" value="2-oxoA_DH_lipoyl-BS"/>
</dbReference>
<name>A0ABQ7S986_9ACAR</name>
<dbReference type="PROSITE" id="PS50968">
    <property type="entry name" value="BIOTINYL_LIPOYL"/>
    <property type="match status" value="1"/>
</dbReference>
<dbReference type="CDD" id="cd06848">
    <property type="entry name" value="GCS_H"/>
    <property type="match status" value="1"/>
</dbReference>
<evidence type="ECO:0000256" key="2">
    <source>
        <dbReference type="ARBA" id="ARBA00022823"/>
    </source>
</evidence>
<evidence type="ECO:0000256" key="1">
    <source>
        <dbReference type="ARBA" id="ARBA00009249"/>
    </source>
</evidence>
<reference evidence="6 7" key="1">
    <citation type="submission" date="2020-10" db="EMBL/GenBank/DDBJ databases">
        <authorList>
            <person name="Klimov P.B."/>
            <person name="Dyachkov S.M."/>
            <person name="Chetverikov P.E."/>
        </authorList>
    </citation>
    <scope>NUCLEOTIDE SEQUENCE [LARGE SCALE GENOMIC DNA]</scope>
    <source>
        <strain evidence="6">BMOC 18-1129-001#AD2665</strain>
        <tissue evidence="6">Entire mites</tissue>
    </source>
</reference>
<feature type="domain" description="Lipoyl-binding" evidence="5">
    <location>
        <begin position="43"/>
        <end position="125"/>
    </location>
</feature>
<dbReference type="NCBIfam" id="NF002270">
    <property type="entry name" value="PRK01202.1"/>
    <property type="match status" value="1"/>
</dbReference>
<evidence type="ECO:0000313" key="7">
    <source>
        <dbReference type="Proteomes" id="UP000825002"/>
    </source>
</evidence>
<dbReference type="InterPro" id="IPR000089">
    <property type="entry name" value="Biotin_lipoyl"/>
</dbReference>
<sequence length="151" mass="16890">MTSIITRLTQRVNLRLVTQIRLISNGRRYSEKHEWISVENDNIGRVGISDHAQDALGDVVYVQVPEVGTDVKQFDEVGAIESVKAASELLTPASGSVVEVNSNLESKPALVNTSCYDEGWLFKLKLTDVSELDKLMDEDSYKNYLEKSKDI</sequence>
<organism evidence="6 7">
    <name type="scientific">Fragariocoptes setiger</name>
    <dbReference type="NCBI Taxonomy" id="1670756"/>
    <lineage>
        <taxon>Eukaryota</taxon>
        <taxon>Metazoa</taxon>
        <taxon>Ecdysozoa</taxon>
        <taxon>Arthropoda</taxon>
        <taxon>Chelicerata</taxon>
        <taxon>Arachnida</taxon>
        <taxon>Acari</taxon>
        <taxon>Acariformes</taxon>
        <taxon>Trombidiformes</taxon>
        <taxon>Prostigmata</taxon>
        <taxon>Eupodina</taxon>
        <taxon>Eriophyoidea</taxon>
        <taxon>Phytoptidae</taxon>
        <taxon>Fragariocoptes</taxon>
    </lineage>
</organism>
<keyword evidence="3 4" id="KW-0809">Transit peptide</keyword>
<dbReference type="HAMAP" id="MF_00272">
    <property type="entry name" value="GcvH"/>
    <property type="match status" value="1"/>
</dbReference>
<gene>
    <name evidence="6" type="primary">ppl</name>
    <name evidence="6" type="ORF">GZH46_01474</name>
</gene>
<proteinExistence type="inferred from homology"/>
<comment type="subcellular location">
    <subcellularLocation>
        <location evidence="4">Mitochondrion</location>
    </subcellularLocation>
</comment>